<feature type="compositionally biased region" description="Basic residues" evidence="1">
    <location>
        <begin position="555"/>
        <end position="577"/>
    </location>
</feature>
<feature type="compositionally biased region" description="Basic residues" evidence="1">
    <location>
        <begin position="679"/>
        <end position="689"/>
    </location>
</feature>
<dbReference type="Proteomes" id="UP000320239">
    <property type="component" value="Unassembled WGS sequence"/>
</dbReference>
<feature type="compositionally biased region" description="Basic residues" evidence="1">
    <location>
        <begin position="102"/>
        <end position="131"/>
    </location>
</feature>
<dbReference type="AlphaFoldDB" id="A0A561VRD0"/>
<feature type="compositionally biased region" description="Basic and acidic residues" evidence="1">
    <location>
        <begin position="441"/>
        <end position="455"/>
    </location>
</feature>
<comment type="caution">
    <text evidence="2">The sequence shown here is derived from an EMBL/GenBank/DDBJ whole genome shotgun (WGS) entry which is preliminary data.</text>
</comment>
<evidence type="ECO:0000313" key="3">
    <source>
        <dbReference type="Proteomes" id="UP000320239"/>
    </source>
</evidence>
<reference evidence="2 3" key="1">
    <citation type="submission" date="2019-06" db="EMBL/GenBank/DDBJ databases">
        <title>Sequencing the genomes of 1000 actinobacteria strains.</title>
        <authorList>
            <person name="Klenk H.-P."/>
        </authorList>
    </citation>
    <scope>NUCLEOTIDE SEQUENCE [LARGE SCALE GENOMIC DNA]</scope>
    <source>
        <strain evidence="2 3">DSM 43866</strain>
    </source>
</reference>
<feature type="compositionally biased region" description="Basic residues" evidence="1">
    <location>
        <begin position="275"/>
        <end position="284"/>
    </location>
</feature>
<feature type="region of interest" description="Disordered" evidence="1">
    <location>
        <begin position="641"/>
        <end position="689"/>
    </location>
</feature>
<feature type="compositionally biased region" description="Basic and acidic residues" evidence="1">
    <location>
        <begin position="483"/>
        <end position="492"/>
    </location>
</feature>
<feature type="compositionally biased region" description="Polar residues" evidence="1">
    <location>
        <begin position="184"/>
        <end position="201"/>
    </location>
</feature>
<keyword evidence="3" id="KW-1185">Reference proteome</keyword>
<gene>
    <name evidence="2" type="ORF">FHX34_104479</name>
</gene>
<evidence type="ECO:0000256" key="1">
    <source>
        <dbReference type="SAM" id="MobiDB-lite"/>
    </source>
</evidence>
<feature type="region of interest" description="Disordered" evidence="1">
    <location>
        <begin position="555"/>
        <end position="587"/>
    </location>
</feature>
<name>A0A561VRD0_ACTTI</name>
<feature type="region of interest" description="Disordered" evidence="1">
    <location>
        <begin position="431"/>
        <end position="508"/>
    </location>
</feature>
<evidence type="ECO:0000313" key="2">
    <source>
        <dbReference type="EMBL" id="TWG14179.1"/>
    </source>
</evidence>
<feature type="compositionally biased region" description="Gly residues" evidence="1">
    <location>
        <begin position="460"/>
        <end position="470"/>
    </location>
</feature>
<accession>A0A561VRD0</accession>
<feature type="region of interest" description="Disordered" evidence="1">
    <location>
        <begin position="98"/>
        <end position="143"/>
    </location>
</feature>
<feature type="compositionally biased region" description="Low complexity" evidence="1">
    <location>
        <begin position="169"/>
        <end position="183"/>
    </location>
</feature>
<sequence>MTGRAGHRLAPTRLRVPAGHVAERRAGRGTTVRRLAAPEPARAGLSGHRRTARATGALPRRHRAGLAGVLRAPVRGEAVLVGCQLTVAAARARPLDDTGGAVRHRARTTGHRRGTHTLLSGHHRRNHRRRGPDRLPVTGPGPARAGYPGRSCCRIVALPARAAAGHLAGRTGRRAGAARTTPTSDLSRTGGTTLSARTGTGTVHPGGRAIPAPGHRTRSGVGLGSTAATASPGPVLRLDDTVRTGVPADPGTRAVRRFVPAGSALPGDGRMTGRAARRAVRPTRARAGAVLRPRVCPGDRPSRPAPGPGRVGRVRAVTIVRRGVRRGGVQGRATGHRPRTTTAIAVIRRGVRHRTARDRPRTTTAVRAVRPCGGRVRAVRPGAVDPFRGAGVTGRIGPAPAVTSTARPLVTVRQRAGLVHARRHRFGLVDTRGHGVAGPSRADRRDRPGLVDRGRHGSGLLPGGGRGPGIGTEPVACRTGRRGRADPGRDRAYAGGRASRAWRRGPRDRDLRRVAGARNNRRHGGVRARVARSARLTRYGGACRAPAVTRLGRHARPAGRRNRRTRATTASGRHRGRGPLAGRRLTGRPPIRHLTRRHLTLWRLTGRHLSLRSLTRRHLTRRLTGRHLSLRSLTRRDLARHLTRRHLAPRPLAGPRSGPSRSGRDLPRRATGNPALAGWRRRGGHRAGL</sequence>
<feature type="region of interest" description="Disordered" evidence="1">
    <location>
        <begin position="261"/>
        <end position="284"/>
    </location>
</feature>
<protein>
    <submittedName>
        <fullName evidence="2">Uncharacterized protein</fullName>
    </submittedName>
</protein>
<organism evidence="2 3">
    <name type="scientific">Actinoplanes teichomyceticus</name>
    <dbReference type="NCBI Taxonomy" id="1867"/>
    <lineage>
        <taxon>Bacteria</taxon>
        <taxon>Bacillati</taxon>
        <taxon>Actinomycetota</taxon>
        <taxon>Actinomycetes</taxon>
        <taxon>Micromonosporales</taxon>
        <taxon>Micromonosporaceae</taxon>
        <taxon>Actinoplanes</taxon>
    </lineage>
</organism>
<dbReference type="EMBL" id="VIWY01000004">
    <property type="protein sequence ID" value="TWG14179.1"/>
    <property type="molecule type" value="Genomic_DNA"/>
</dbReference>
<feature type="region of interest" description="Disordered" evidence="1">
    <location>
        <begin position="169"/>
        <end position="235"/>
    </location>
</feature>
<proteinExistence type="predicted"/>